<reference evidence="2 3" key="1">
    <citation type="submission" date="2024-07" db="EMBL/GenBank/DDBJ databases">
        <title>Section-level genome sequencing and comparative genomics of Aspergillus sections Usti and Cavernicolus.</title>
        <authorList>
            <consortium name="Lawrence Berkeley National Laboratory"/>
            <person name="Nybo J.L."/>
            <person name="Vesth T.C."/>
            <person name="Theobald S."/>
            <person name="Frisvad J.C."/>
            <person name="Larsen T.O."/>
            <person name="Kjaerboelling I."/>
            <person name="Rothschild-Mancinelli K."/>
            <person name="Lyhne E.K."/>
            <person name="Kogle M.E."/>
            <person name="Barry K."/>
            <person name="Clum A."/>
            <person name="Na H."/>
            <person name="Ledsgaard L."/>
            <person name="Lin J."/>
            <person name="Lipzen A."/>
            <person name="Kuo A."/>
            <person name="Riley R."/>
            <person name="Mondo S."/>
            <person name="Labutti K."/>
            <person name="Haridas S."/>
            <person name="Pangalinan J."/>
            <person name="Salamov A.A."/>
            <person name="Simmons B.A."/>
            <person name="Magnuson J.K."/>
            <person name="Chen J."/>
            <person name="Drula E."/>
            <person name="Henrissat B."/>
            <person name="Wiebenga A."/>
            <person name="Lubbers R.J."/>
            <person name="Gomes A.C."/>
            <person name="Makela M.R."/>
            <person name="Stajich J."/>
            <person name="Grigoriev I.V."/>
            <person name="Mortensen U.H."/>
            <person name="De Vries R.P."/>
            <person name="Baker S.E."/>
            <person name="Andersen M.R."/>
        </authorList>
    </citation>
    <scope>NUCLEOTIDE SEQUENCE [LARGE SCALE GENOMIC DNA]</scope>
    <source>
        <strain evidence="2 3">CBS 123904</strain>
    </source>
</reference>
<gene>
    <name evidence="2" type="ORF">BJY01DRAFT_219733</name>
</gene>
<evidence type="ECO:0000256" key="1">
    <source>
        <dbReference type="SAM" id="MobiDB-lite"/>
    </source>
</evidence>
<feature type="region of interest" description="Disordered" evidence="1">
    <location>
        <begin position="189"/>
        <end position="500"/>
    </location>
</feature>
<name>A0ABR4JG16_9EURO</name>
<feature type="compositionally biased region" description="Acidic residues" evidence="1">
    <location>
        <begin position="429"/>
        <end position="448"/>
    </location>
</feature>
<feature type="compositionally biased region" description="Basic and acidic residues" evidence="1">
    <location>
        <begin position="381"/>
        <end position="394"/>
    </location>
</feature>
<proteinExistence type="predicted"/>
<evidence type="ECO:0000313" key="3">
    <source>
        <dbReference type="Proteomes" id="UP001610446"/>
    </source>
</evidence>
<feature type="compositionally biased region" description="Basic and acidic residues" evidence="1">
    <location>
        <begin position="484"/>
        <end position="500"/>
    </location>
</feature>
<feature type="compositionally biased region" description="Low complexity" evidence="1">
    <location>
        <begin position="341"/>
        <end position="356"/>
    </location>
</feature>
<evidence type="ECO:0000313" key="2">
    <source>
        <dbReference type="EMBL" id="KAL2838811.1"/>
    </source>
</evidence>
<comment type="caution">
    <text evidence="2">The sequence shown here is derived from an EMBL/GenBank/DDBJ whole genome shotgun (WGS) entry which is preliminary data.</text>
</comment>
<sequence>MTFVNMNPHMPPQQHPSTRPGEGPHPAYNSRSGSRNPDRLADRLSQFHIQQDRFPEARPRGFNASAEVDEDTDLFYIGYTFFKAPAAPGRNATWLKVEKTRMNLDQNQLSDLVQKKAKRKPVADQYQSLKRIRRTHVDDLIEELRDDNPQYQWTCVYVKEEERNVRGKGYPRNSYETSSMNIILQGKALNPSGFKSRPVHSRDPFQHRDSRDQRPVHTPQHSSDESRPFSRAGYAEQWRGPGNQQVPTPPHVHGAPQASVHFHQQGPPHPQSPPHAQAPSQAHAAQQASVQFHQQGPPHPQQQPHVQPQPHAQMPPHAQAQPQHRGGEPSYPQQDNWAPNGPAGHAQHPQPQPVVHNYINSAPVHDPRSGVQEQRPQGAVREPEPRNNRQETPNKKSFHKQQAKAEKKRDKSPKHVVGSEPDLVYDTTSSDDDNILTPDYDGEDWETEFSERDAKISKGQPYRGSLYRGHSSSQPRHGYRQHYRKDPQRVDDHRSGRYRDEAAIDIVPSSSRLSSRRLNKMHSGYRGMAGQYERQPKIIQQSPRISADDLELILSQVRGHANNSARGRMLNVWESELAEREEILKYHEQMAARYEDNNYLGRSRSLRQPLTAYPHPHPQNYLQFR</sequence>
<accession>A0ABR4JG16</accession>
<dbReference type="Proteomes" id="UP001610446">
    <property type="component" value="Unassembled WGS sequence"/>
</dbReference>
<feature type="region of interest" description="Disordered" evidence="1">
    <location>
        <begin position="1"/>
        <end position="39"/>
    </location>
</feature>
<protein>
    <submittedName>
        <fullName evidence="2">Uncharacterized protein</fullName>
    </submittedName>
</protein>
<organism evidence="2 3">
    <name type="scientific">Aspergillus pseudoustus</name>
    <dbReference type="NCBI Taxonomy" id="1810923"/>
    <lineage>
        <taxon>Eukaryota</taxon>
        <taxon>Fungi</taxon>
        <taxon>Dikarya</taxon>
        <taxon>Ascomycota</taxon>
        <taxon>Pezizomycotina</taxon>
        <taxon>Eurotiomycetes</taxon>
        <taxon>Eurotiomycetidae</taxon>
        <taxon>Eurotiales</taxon>
        <taxon>Aspergillaceae</taxon>
        <taxon>Aspergillus</taxon>
        <taxon>Aspergillus subgen. Nidulantes</taxon>
    </lineage>
</organism>
<dbReference type="EMBL" id="JBFXLU010000141">
    <property type="protein sequence ID" value="KAL2838811.1"/>
    <property type="molecule type" value="Genomic_DNA"/>
</dbReference>
<feature type="compositionally biased region" description="Low complexity" evidence="1">
    <location>
        <begin position="274"/>
        <end position="324"/>
    </location>
</feature>
<feature type="compositionally biased region" description="Basic and acidic residues" evidence="1">
    <location>
        <begin position="200"/>
        <end position="215"/>
    </location>
</feature>
<keyword evidence="3" id="KW-1185">Reference proteome</keyword>